<dbReference type="Proteomes" id="UP000799439">
    <property type="component" value="Unassembled WGS sequence"/>
</dbReference>
<name>A0A9P4J491_9PEZI</name>
<evidence type="ECO:0000313" key="2">
    <source>
        <dbReference type="Proteomes" id="UP000799439"/>
    </source>
</evidence>
<proteinExistence type="predicted"/>
<evidence type="ECO:0000313" key="1">
    <source>
        <dbReference type="EMBL" id="KAF2152118.1"/>
    </source>
</evidence>
<accession>A0A9P4J491</accession>
<organism evidence="1 2">
    <name type="scientific">Myriangium duriaei CBS 260.36</name>
    <dbReference type="NCBI Taxonomy" id="1168546"/>
    <lineage>
        <taxon>Eukaryota</taxon>
        <taxon>Fungi</taxon>
        <taxon>Dikarya</taxon>
        <taxon>Ascomycota</taxon>
        <taxon>Pezizomycotina</taxon>
        <taxon>Dothideomycetes</taxon>
        <taxon>Dothideomycetidae</taxon>
        <taxon>Myriangiales</taxon>
        <taxon>Myriangiaceae</taxon>
        <taxon>Myriangium</taxon>
    </lineage>
</organism>
<protein>
    <submittedName>
        <fullName evidence="1">Uncharacterized protein</fullName>
    </submittedName>
</protein>
<reference evidence="1" key="1">
    <citation type="journal article" date="2020" name="Stud. Mycol.">
        <title>101 Dothideomycetes genomes: a test case for predicting lifestyles and emergence of pathogens.</title>
        <authorList>
            <person name="Haridas S."/>
            <person name="Albert R."/>
            <person name="Binder M."/>
            <person name="Bloem J."/>
            <person name="Labutti K."/>
            <person name="Salamov A."/>
            <person name="Andreopoulos B."/>
            <person name="Baker S."/>
            <person name="Barry K."/>
            <person name="Bills G."/>
            <person name="Bluhm B."/>
            <person name="Cannon C."/>
            <person name="Castanera R."/>
            <person name="Culley D."/>
            <person name="Daum C."/>
            <person name="Ezra D."/>
            <person name="Gonzalez J."/>
            <person name="Henrissat B."/>
            <person name="Kuo A."/>
            <person name="Liang C."/>
            <person name="Lipzen A."/>
            <person name="Lutzoni F."/>
            <person name="Magnuson J."/>
            <person name="Mondo S."/>
            <person name="Nolan M."/>
            <person name="Ohm R."/>
            <person name="Pangilinan J."/>
            <person name="Park H.-J."/>
            <person name="Ramirez L."/>
            <person name="Alfaro M."/>
            <person name="Sun H."/>
            <person name="Tritt A."/>
            <person name="Yoshinaga Y."/>
            <person name="Zwiers L.-H."/>
            <person name="Turgeon B."/>
            <person name="Goodwin S."/>
            <person name="Spatafora J."/>
            <person name="Crous P."/>
            <person name="Grigoriev I."/>
        </authorList>
    </citation>
    <scope>NUCLEOTIDE SEQUENCE</scope>
    <source>
        <strain evidence="1">CBS 260.36</strain>
    </source>
</reference>
<dbReference type="AlphaFoldDB" id="A0A9P4J491"/>
<keyword evidence="2" id="KW-1185">Reference proteome</keyword>
<dbReference type="EMBL" id="ML996087">
    <property type="protein sequence ID" value="KAF2152118.1"/>
    <property type="molecule type" value="Genomic_DNA"/>
</dbReference>
<sequence length="179" mass="20712">MNSSQPMVYCPASSPRYQQRCLHVSCPASRFTFHPSHVCVTTRDWTHCRLQPRTMQTMQTLVRRRRYKFTFFPSPFSKPRALRCWGDDNLLVALHASNAVFLLPERIILTSSSSHSFAAYCFLLSFAHKESLAHWSGTVQLTIRHQSYSPPPVRSVLLTCLLRHYQEKSSNQHLNNSFP</sequence>
<comment type="caution">
    <text evidence="1">The sequence shown here is derived from an EMBL/GenBank/DDBJ whole genome shotgun (WGS) entry which is preliminary data.</text>
</comment>
<gene>
    <name evidence="1" type="ORF">K461DRAFT_162598</name>
</gene>